<keyword evidence="6" id="KW-1185">Reference proteome</keyword>
<organism evidence="5 6">
    <name type="scientific">Paramecium octaurelia</name>
    <dbReference type="NCBI Taxonomy" id="43137"/>
    <lineage>
        <taxon>Eukaryota</taxon>
        <taxon>Sar</taxon>
        <taxon>Alveolata</taxon>
        <taxon>Ciliophora</taxon>
        <taxon>Intramacronucleata</taxon>
        <taxon>Oligohymenophorea</taxon>
        <taxon>Peniculida</taxon>
        <taxon>Parameciidae</taxon>
        <taxon>Paramecium</taxon>
    </lineage>
</organism>
<dbReference type="GO" id="GO:0008234">
    <property type="term" value="F:cysteine-type peptidase activity"/>
    <property type="evidence" value="ECO:0007669"/>
    <property type="project" value="InterPro"/>
</dbReference>
<evidence type="ECO:0000256" key="1">
    <source>
        <dbReference type="ARBA" id="ARBA00022670"/>
    </source>
</evidence>
<dbReference type="InterPro" id="IPR003409">
    <property type="entry name" value="MORN"/>
</dbReference>
<dbReference type="OrthoDB" id="5065855at2759"/>
<evidence type="ECO:0000256" key="3">
    <source>
        <dbReference type="ARBA" id="ARBA00022801"/>
    </source>
</evidence>
<evidence type="ECO:0000313" key="6">
    <source>
        <dbReference type="Proteomes" id="UP000683925"/>
    </source>
</evidence>
<evidence type="ECO:0000256" key="2">
    <source>
        <dbReference type="ARBA" id="ARBA00022737"/>
    </source>
</evidence>
<keyword evidence="3" id="KW-0378">Hydrolase</keyword>
<evidence type="ECO:0000259" key="4">
    <source>
        <dbReference type="PROSITE" id="PS50600"/>
    </source>
</evidence>
<dbReference type="Pfam" id="PF02902">
    <property type="entry name" value="Peptidase_C48"/>
    <property type="match status" value="1"/>
</dbReference>
<evidence type="ECO:0000313" key="5">
    <source>
        <dbReference type="EMBL" id="CAD8137119.1"/>
    </source>
</evidence>
<dbReference type="GO" id="GO:0006508">
    <property type="term" value="P:proteolysis"/>
    <property type="evidence" value="ECO:0007669"/>
    <property type="project" value="UniProtKB-KW"/>
</dbReference>
<reference evidence="5" key="1">
    <citation type="submission" date="2021-01" db="EMBL/GenBank/DDBJ databases">
        <authorList>
            <consortium name="Genoscope - CEA"/>
            <person name="William W."/>
        </authorList>
    </citation>
    <scope>NUCLEOTIDE SEQUENCE</scope>
</reference>
<feature type="domain" description="Ubiquitin-like protease family profile" evidence="4">
    <location>
        <begin position="375"/>
        <end position="532"/>
    </location>
</feature>
<dbReference type="SMART" id="SM00698">
    <property type="entry name" value="MORN"/>
    <property type="match status" value="2"/>
</dbReference>
<dbReference type="EMBL" id="CAJJDP010000007">
    <property type="protein sequence ID" value="CAD8137119.1"/>
    <property type="molecule type" value="Genomic_DNA"/>
</dbReference>
<dbReference type="PROSITE" id="PS50600">
    <property type="entry name" value="ULP_PROTEASE"/>
    <property type="match status" value="1"/>
</dbReference>
<gene>
    <name evidence="5" type="ORF">POCTA_138.1.T0080199</name>
</gene>
<keyword evidence="1" id="KW-0645">Protease</keyword>
<sequence>MFFSFQVVGEYSETKLKELNGTKIYFFLKNQINDKSQQLINIILDGNQKSLIARLTREIYSQFCELCDFSINEEINASNVQLAQQFYQYLSRITIELQDFTFLLNLINATDTYQFSCNATTIIDKQKEIFFQVLEQIYGIGIGNLKNPGVSISIAFVEYFRQLLIKKFRGYQLNYKKQKQLFLLQNGDIIVSKFNNQMTIPLSTSRVIHFQKPRFCYQQSLLSEQSLIQIVSEGVLDENFDQNGQTIILSQGNLVYQGNMQSGLLNGEGTIKNQYNQIIYQGNFVHNKKHGFGKIVYNNRYYYGQFNDDMMHGQFQICNEENGLIYYFYRNQQVNKQDFNQQNTYQITSQEGNQTISKILSNEQVSQSICSYKDFNFRIQAYYALNTGHWLFEDSLDYFLDYFNHFFTYSEKATNGQTVIFNTYETSKYINCDYDQKFYYHEIPYQELNQEIRNKKRKVFVMNSQRSHFLVMIEDNKQLHVCDSLYQENKSLEQAFYNLLKLENRSCRVLKCSQQKNGYDCGIFALFYAIQFMKYDNLSMNEMEKKLRLEDPGQIRWQLKQFVKYNHDYILTNF</sequence>
<dbReference type="Proteomes" id="UP000683925">
    <property type="component" value="Unassembled WGS sequence"/>
</dbReference>
<protein>
    <recommendedName>
        <fullName evidence="4">Ubiquitin-like protease family profile domain-containing protein</fullName>
    </recommendedName>
</protein>
<accession>A0A8S1SD73</accession>
<keyword evidence="2" id="KW-0677">Repeat</keyword>
<comment type="caution">
    <text evidence="5">The sequence shown here is derived from an EMBL/GenBank/DDBJ whole genome shotgun (WGS) entry which is preliminary data.</text>
</comment>
<dbReference type="InterPro" id="IPR003653">
    <property type="entry name" value="Peptidase_C48_C"/>
</dbReference>
<dbReference type="Pfam" id="PF02493">
    <property type="entry name" value="MORN"/>
    <property type="match status" value="3"/>
</dbReference>
<dbReference type="AlphaFoldDB" id="A0A8S1SD73"/>
<dbReference type="OMA" id="QFQICNE"/>
<name>A0A8S1SD73_PAROT</name>
<proteinExistence type="predicted"/>